<sequence length="667" mass="74139">MFYEQVSSEQIASGVPANAALLDVDSAVPTKELHNSTLEMRAAYAAENDAARRECTHKGLWMAVAVYLAFAAPDTWLIPDVAPLTIVMRFAVAATVLVAFEILRLAKAKTVWLDCTCALALVSGYVGWLCPAIATKYAMSMSYYMIFGAIFMMGANLFFSFSFRLSVVTSGTVLMVFFVALYASFPSTPAYQLAFGLFYVSCFIFTSFVNWRLNVERYNVFLNAVEARQQHCEAAERGKALLRLSHTDYLTGIENRRAIDRRLNECWSAWKNEGREFSVILIDVDFFKRFNDRYGHQEGDRCLTVIAMTLQKLVERHGGVIGRYGGEEFIVVMPLRAQDDATYMAGKIRHQVEALAIQHEERPDDTQFVTVSVGVAFISERSGAKVEWLVREADLALYSAKASGRNCVRIFDPTLRRPNEDAGKLVPLLAAAIERRLVSLVYQPIFDLRDGQMKAVEALMRLRLPDGSFVPPGVFIPIAERTGSIIELGRWAIKTACQDILASDRMTTVSVNVSPVQLRSPGFATSVAAILRETGVSGSRLALEVTEGLDMEMQPEVLQCVADLQALGVEIWLDDFGSGYAGLSWLRAIEFDTVKVDRTFLHDCSDQRGLTMLQDMVALIRNRGNTILVEGVETEAQMSVLQNLSIDRVQGFHLGRPVTADLLEAHA</sequence>
<keyword evidence="1" id="KW-0472">Membrane</keyword>
<keyword evidence="1" id="KW-1133">Transmembrane helix</keyword>
<feature type="transmembrane region" description="Helical" evidence="1">
    <location>
        <begin position="166"/>
        <end position="185"/>
    </location>
</feature>
<dbReference type="InterPro" id="IPR035919">
    <property type="entry name" value="EAL_sf"/>
</dbReference>
<dbReference type="Gene3D" id="3.30.70.270">
    <property type="match status" value="1"/>
</dbReference>
<dbReference type="InterPro" id="IPR001633">
    <property type="entry name" value="EAL_dom"/>
</dbReference>
<feature type="transmembrane region" description="Helical" evidence="1">
    <location>
        <begin position="141"/>
        <end position="159"/>
    </location>
</feature>
<dbReference type="EMBL" id="JACIIG010000029">
    <property type="protein sequence ID" value="MBB4571582.1"/>
    <property type="molecule type" value="Genomic_DNA"/>
</dbReference>
<keyword evidence="1" id="KW-0812">Transmembrane</keyword>
<gene>
    <name evidence="4" type="ORF">GGE60_005746</name>
</gene>
<feature type="transmembrane region" description="Helical" evidence="1">
    <location>
        <begin position="60"/>
        <end position="78"/>
    </location>
</feature>
<dbReference type="SUPFAM" id="SSF141868">
    <property type="entry name" value="EAL domain-like"/>
    <property type="match status" value="1"/>
</dbReference>
<comment type="caution">
    <text evidence="4">The sequence shown here is derived from an EMBL/GenBank/DDBJ whole genome shotgun (WGS) entry which is preliminary data.</text>
</comment>
<feature type="domain" description="EAL" evidence="2">
    <location>
        <begin position="422"/>
        <end position="667"/>
    </location>
</feature>
<dbReference type="Pfam" id="PF00563">
    <property type="entry name" value="EAL"/>
    <property type="match status" value="1"/>
</dbReference>
<protein>
    <submittedName>
        <fullName evidence="4">Diguanylate cyclase (GGDEF)-like protein</fullName>
    </submittedName>
</protein>
<feature type="transmembrane region" description="Helical" evidence="1">
    <location>
        <begin position="110"/>
        <end position="129"/>
    </location>
</feature>
<dbReference type="Proteomes" id="UP000543836">
    <property type="component" value="Unassembled WGS sequence"/>
</dbReference>
<organism evidence="4 5">
    <name type="scientific">Rhizobium leucaenae</name>
    <dbReference type="NCBI Taxonomy" id="29450"/>
    <lineage>
        <taxon>Bacteria</taxon>
        <taxon>Pseudomonadati</taxon>
        <taxon>Pseudomonadota</taxon>
        <taxon>Alphaproteobacteria</taxon>
        <taxon>Hyphomicrobiales</taxon>
        <taxon>Rhizobiaceae</taxon>
        <taxon>Rhizobium/Agrobacterium group</taxon>
        <taxon>Rhizobium</taxon>
    </lineage>
</organism>
<accession>A0A7W6ZZB0</accession>
<dbReference type="SMART" id="SM00267">
    <property type="entry name" value="GGDEF"/>
    <property type="match status" value="1"/>
</dbReference>
<feature type="domain" description="GGDEF" evidence="3">
    <location>
        <begin position="275"/>
        <end position="413"/>
    </location>
</feature>
<dbReference type="PROSITE" id="PS50887">
    <property type="entry name" value="GGDEF"/>
    <property type="match status" value="1"/>
</dbReference>
<dbReference type="PROSITE" id="PS50883">
    <property type="entry name" value="EAL"/>
    <property type="match status" value="1"/>
</dbReference>
<dbReference type="InterPro" id="IPR000160">
    <property type="entry name" value="GGDEF_dom"/>
</dbReference>
<evidence type="ECO:0000259" key="3">
    <source>
        <dbReference type="PROSITE" id="PS50887"/>
    </source>
</evidence>
<reference evidence="4 5" key="1">
    <citation type="submission" date="2020-08" db="EMBL/GenBank/DDBJ databases">
        <title>Genomic Encyclopedia of Type Strains, Phase IV (KMG-V): Genome sequencing to study the core and pangenomes of soil and plant-associated prokaryotes.</title>
        <authorList>
            <person name="Whitman W."/>
        </authorList>
    </citation>
    <scope>NUCLEOTIDE SEQUENCE [LARGE SCALE GENOMIC DNA]</scope>
    <source>
        <strain evidence="4 5">SEMIA 492</strain>
    </source>
</reference>
<dbReference type="Pfam" id="PF00990">
    <property type="entry name" value="GGDEF"/>
    <property type="match status" value="1"/>
</dbReference>
<feature type="transmembrane region" description="Helical" evidence="1">
    <location>
        <begin position="191"/>
        <end position="211"/>
    </location>
</feature>
<name>A0A7W6ZZB0_9HYPH</name>
<keyword evidence="5" id="KW-1185">Reference proteome</keyword>
<dbReference type="Gene3D" id="3.20.20.450">
    <property type="entry name" value="EAL domain"/>
    <property type="match status" value="1"/>
</dbReference>
<dbReference type="AlphaFoldDB" id="A0A7W6ZZB0"/>
<dbReference type="InterPro" id="IPR050706">
    <property type="entry name" value="Cyclic-di-GMP_PDE-like"/>
</dbReference>
<dbReference type="FunFam" id="3.30.70.270:FF:000001">
    <property type="entry name" value="Diguanylate cyclase domain protein"/>
    <property type="match status" value="1"/>
</dbReference>
<dbReference type="CDD" id="cd01948">
    <property type="entry name" value="EAL"/>
    <property type="match status" value="1"/>
</dbReference>
<proteinExistence type="predicted"/>
<dbReference type="RefSeq" id="WP_425337594.1">
    <property type="nucleotide sequence ID" value="NZ_JACIIG010000029.1"/>
</dbReference>
<dbReference type="InterPro" id="IPR029787">
    <property type="entry name" value="Nucleotide_cyclase"/>
</dbReference>
<dbReference type="NCBIfam" id="TIGR00254">
    <property type="entry name" value="GGDEF"/>
    <property type="match status" value="1"/>
</dbReference>
<evidence type="ECO:0000313" key="5">
    <source>
        <dbReference type="Proteomes" id="UP000543836"/>
    </source>
</evidence>
<dbReference type="PANTHER" id="PTHR33121:SF70">
    <property type="entry name" value="SIGNALING PROTEIN YKOW"/>
    <property type="match status" value="1"/>
</dbReference>
<feature type="transmembrane region" description="Helical" evidence="1">
    <location>
        <begin position="84"/>
        <end position="103"/>
    </location>
</feature>
<dbReference type="PANTHER" id="PTHR33121">
    <property type="entry name" value="CYCLIC DI-GMP PHOSPHODIESTERASE PDEF"/>
    <property type="match status" value="1"/>
</dbReference>
<dbReference type="InterPro" id="IPR043128">
    <property type="entry name" value="Rev_trsase/Diguanyl_cyclase"/>
</dbReference>
<dbReference type="GO" id="GO:0071111">
    <property type="term" value="F:cyclic-guanylate-specific phosphodiesterase activity"/>
    <property type="evidence" value="ECO:0007669"/>
    <property type="project" value="InterPro"/>
</dbReference>
<dbReference type="SUPFAM" id="SSF55073">
    <property type="entry name" value="Nucleotide cyclase"/>
    <property type="match status" value="1"/>
</dbReference>
<evidence type="ECO:0000256" key="1">
    <source>
        <dbReference type="SAM" id="Phobius"/>
    </source>
</evidence>
<dbReference type="CDD" id="cd01949">
    <property type="entry name" value="GGDEF"/>
    <property type="match status" value="1"/>
</dbReference>
<evidence type="ECO:0000313" key="4">
    <source>
        <dbReference type="EMBL" id="MBB4571582.1"/>
    </source>
</evidence>
<evidence type="ECO:0000259" key="2">
    <source>
        <dbReference type="PROSITE" id="PS50883"/>
    </source>
</evidence>
<dbReference type="SMART" id="SM00052">
    <property type="entry name" value="EAL"/>
    <property type="match status" value="1"/>
</dbReference>